<dbReference type="PANTHER" id="PTHR13989">
    <property type="entry name" value="REPLICATION PROTEIN A-RELATED"/>
    <property type="match status" value="1"/>
</dbReference>
<dbReference type="InterPro" id="IPR040260">
    <property type="entry name" value="RFA2-like"/>
</dbReference>
<evidence type="ECO:0000256" key="2">
    <source>
        <dbReference type="ARBA" id="ARBA00023125"/>
    </source>
</evidence>
<dbReference type="GO" id="GO:0006289">
    <property type="term" value="P:nucleotide-excision repair"/>
    <property type="evidence" value="ECO:0007669"/>
    <property type="project" value="TreeGrafter"/>
</dbReference>
<dbReference type="GO" id="GO:0000781">
    <property type="term" value="C:chromosome, telomeric region"/>
    <property type="evidence" value="ECO:0007669"/>
    <property type="project" value="TreeGrafter"/>
</dbReference>
<evidence type="ECO:0000256" key="1">
    <source>
        <dbReference type="ARBA" id="ARBA00004123"/>
    </source>
</evidence>
<evidence type="ECO:0000256" key="3">
    <source>
        <dbReference type="ARBA" id="ARBA00023242"/>
    </source>
</evidence>
<dbReference type="OrthoDB" id="25571at2759"/>
<dbReference type="AlphaFoldDB" id="M2QLU6"/>
<evidence type="ECO:0000256" key="4">
    <source>
        <dbReference type="SAM" id="MobiDB-lite"/>
    </source>
</evidence>
<dbReference type="HOGENOM" id="CLU_631629_0_0_1"/>
<protein>
    <recommendedName>
        <fullName evidence="7">Replication protein A C-terminal domain-containing protein</fullName>
    </recommendedName>
</protein>
<evidence type="ECO:0008006" key="7">
    <source>
        <dbReference type="Google" id="ProtNLM"/>
    </source>
</evidence>
<dbReference type="SUPFAM" id="SSF50249">
    <property type="entry name" value="Nucleic acid-binding proteins"/>
    <property type="match status" value="1"/>
</dbReference>
<proteinExistence type="predicted"/>
<dbReference type="GO" id="GO:0035861">
    <property type="term" value="C:site of double-strand break"/>
    <property type="evidence" value="ECO:0007669"/>
    <property type="project" value="TreeGrafter"/>
</dbReference>
<evidence type="ECO:0000313" key="5">
    <source>
        <dbReference type="EMBL" id="EMD37988.1"/>
    </source>
</evidence>
<gene>
    <name evidence="5" type="ORF">CERSUDRAFT_113110</name>
</gene>
<dbReference type="Proteomes" id="UP000016930">
    <property type="component" value="Unassembled WGS sequence"/>
</dbReference>
<feature type="region of interest" description="Disordered" evidence="4">
    <location>
        <begin position="284"/>
        <end position="314"/>
    </location>
</feature>
<dbReference type="InterPro" id="IPR012340">
    <property type="entry name" value="NA-bd_OB-fold"/>
</dbReference>
<dbReference type="Gene3D" id="1.10.10.10">
    <property type="entry name" value="Winged helix-like DNA-binding domain superfamily/Winged helix DNA-binding domain"/>
    <property type="match status" value="1"/>
</dbReference>
<dbReference type="InterPro" id="IPR036388">
    <property type="entry name" value="WH-like_DNA-bd_sf"/>
</dbReference>
<dbReference type="GO" id="GO:0000724">
    <property type="term" value="P:double-strand break repair via homologous recombination"/>
    <property type="evidence" value="ECO:0007669"/>
    <property type="project" value="TreeGrafter"/>
</dbReference>
<accession>M2QLU6</accession>
<dbReference type="GO" id="GO:0006260">
    <property type="term" value="P:DNA replication"/>
    <property type="evidence" value="ECO:0007669"/>
    <property type="project" value="TreeGrafter"/>
</dbReference>
<dbReference type="GO" id="GO:0003697">
    <property type="term" value="F:single-stranded DNA binding"/>
    <property type="evidence" value="ECO:0007669"/>
    <property type="project" value="TreeGrafter"/>
</dbReference>
<feature type="region of interest" description="Disordered" evidence="4">
    <location>
        <begin position="1"/>
        <end position="40"/>
    </location>
</feature>
<evidence type="ECO:0000313" key="6">
    <source>
        <dbReference type="Proteomes" id="UP000016930"/>
    </source>
</evidence>
<keyword evidence="3" id="KW-0539">Nucleus</keyword>
<comment type="subcellular location">
    <subcellularLocation>
        <location evidence="1">Nucleus</location>
    </subcellularLocation>
</comment>
<keyword evidence="2" id="KW-0238">DNA-binding</keyword>
<dbReference type="EMBL" id="KB445795">
    <property type="protein sequence ID" value="EMD37988.1"/>
    <property type="molecule type" value="Genomic_DNA"/>
</dbReference>
<name>M2QLU6_CERS8</name>
<reference evidence="5 6" key="1">
    <citation type="journal article" date="2012" name="Proc. Natl. Acad. Sci. U.S.A.">
        <title>Comparative genomics of Ceriporiopsis subvermispora and Phanerochaete chrysosporium provide insight into selective ligninolysis.</title>
        <authorList>
            <person name="Fernandez-Fueyo E."/>
            <person name="Ruiz-Duenas F.J."/>
            <person name="Ferreira P."/>
            <person name="Floudas D."/>
            <person name="Hibbett D.S."/>
            <person name="Canessa P."/>
            <person name="Larrondo L.F."/>
            <person name="James T.Y."/>
            <person name="Seelenfreund D."/>
            <person name="Lobos S."/>
            <person name="Polanco R."/>
            <person name="Tello M."/>
            <person name="Honda Y."/>
            <person name="Watanabe T."/>
            <person name="Watanabe T."/>
            <person name="Ryu J.S."/>
            <person name="Kubicek C.P."/>
            <person name="Schmoll M."/>
            <person name="Gaskell J."/>
            <person name="Hammel K.E."/>
            <person name="St John F.J."/>
            <person name="Vanden Wymelenberg A."/>
            <person name="Sabat G."/>
            <person name="Splinter BonDurant S."/>
            <person name="Syed K."/>
            <person name="Yadav J.S."/>
            <person name="Doddapaneni H."/>
            <person name="Subramanian V."/>
            <person name="Lavin J.L."/>
            <person name="Oguiza J.A."/>
            <person name="Perez G."/>
            <person name="Pisabarro A.G."/>
            <person name="Ramirez L."/>
            <person name="Santoyo F."/>
            <person name="Master E."/>
            <person name="Coutinho P.M."/>
            <person name="Henrissat B."/>
            <person name="Lombard V."/>
            <person name="Magnuson J.K."/>
            <person name="Kuees U."/>
            <person name="Hori C."/>
            <person name="Igarashi K."/>
            <person name="Samejima M."/>
            <person name="Held B.W."/>
            <person name="Barry K.W."/>
            <person name="LaButti K.M."/>
            <person name="Lapidus A."/>
            <person name="Lindquist E.A."/>
            <person name="Lucas S.M."/>
            <person name="Riley R."/>
            <person name="Salamov A.A."/>
            <person name="Hoffmeister D."/>
            <person name="Schwenk D."/>
            <person name="Hadar Y."/>
            <person name="Yarden O."/>
            <person name="de Vries R.P."/>
            <person name="Wiebenga A."/>
            <person name="Stenlid J."/>
            <person name="Eastwood D."/>
            <person name="Grigoriev I.V."/>
            <person name="Berka R.M."/>
            <person name="Blanchette R.A."/>
            <person name="Kersten P."/>
            <person name="Martinez A.T."/>
            <person name="Vicuna R."/>
            <person name="Cullen D."/>
        </authorList>
    </citation>
    <scope>NUCLEOTIDE SEQUENCE [LARGE SCALE GENOMIC DNA]</scope>
    <source>
        <strain evidence="5 6">B</strain>
    </source>
</reference>
<keyword evidence="6" id="KW-1185">Reference proteome</keyword>
<organism evidence="5 6">
    <name type="scientific">Ceriporiopsis subvermispora (strain B)</name>
    <name type="common">White-rot fungus</name>
    <name type="synonym">Gelatoporia subvermispora</name>
    <dbReference type="NCBI Taxonomy" id="914234"/>
    <lineage>
        <taxon>Eukaryota</taxon>
        <taxon>Fungi</taxon>
        <taxon>Dikarya</taxon>
        <taxon>Basidiomycota</taxon>
        <taxon>Agaricomycotina</taxon>
        <taxon>Agaricomycetes</taxon>
        <taxon>Polyporales</taxon>
        <taxon>Gelatoporiaceae</taxon>
        <taxon>Gelatoporia</taxon>
    </lineage>
</organism>
<dbReference type="GO" id="GO:0005662">
    <property type="term" value="C:DNA replication factor A complex"/>
    <property type="evidence" value="ECO:0007669"/>
    <property type="project" value="TreeGrafter"/>
</dbReference>
<sequence length="434" mass="48381">MSDAEPDDGVTVYGSGDEGAEDSSSSRVEAQPDSSKEKWIRPVTIRQAQSAQQAHREAKFAIDGVPIQHYIRVVAHLFKVEFREQRSALMKLDDGTSFINAYEVWRADTAYQVQKKYEGSYVRVVGVLKRLGNTTMLMAESVCRVEDPHEVYFHTLESIYATLHVKRGPPSLELRKRAQASVPRSSYAPAARAHRALGVAQLDNRPPSGDTVDVTSRVRNDVARSETTDSLEATLPRPCRERSPEDIVMDRLSPDLSPTLWKEQVESQVDTMADAVEMLGISEEHPDLGDPAEQASPAPATPERPAQNPFPNARTFVSPFAALGALASPTDDTPSRRRDPYSHLSSLQRNIMLEIHSAASTHSEASLAFILKNVPRGRNQTREDIQAALDELVDEGYLYMNDDDEHSYFEIADQSQFGRLYPQLSDSDDQALDW</sequence>
<dbReference type="PANTHER" id="PTHR13989:SF16">
    <property type="entry name" value="REPLICATION PROTEIN A2"/>
    <property type="match status" value="1"/>
</dbReference>
<dbReference type="Gene3D" id="2.40.50.140">
    <property type="entry name" value="Nucleic acid-binding proteins"/>
    <property type="match status" value="1"/>
</dbReference>
<dbReference type="STRING" id="914234.M2QLU6"/>